<name>A0A0K0VL13_9VIRU</name>
<reference evidence="1" key="1">
    <citation type="journal article" date="2015" name="BMC Evol. Biol.">
        <title>Characterization of fossilized relatives of the White Spot Syndrome Virus in genomes of decapod crustaceans.</title>
        <authorList>
            <person name="Rozenberg A."/>
            <person name="Brand P."/>
            <person name="Rivera N."/>
            <person name="Leese F."/>
            <person name="Schubart C.D."/>
        </authorList>
    </citation>
    <scope>NUCLEOTIDE SEQUENCE</scope>
    <source>
        <strain evidence="1">747*9</strain>
    </source>
</reference>
<organism evidence="1">
    <name type="scientific">Metopaulias depressus WSSV-like virus</name>
    <dbReference type="NCBI Taxonomy" id="1675544"/>
    <lineage>
        <taxon>Viruses</taxon>
        <taxon>Viruses incertae sedis</taxon>
        <taxon>Naldaviricetes</taxon>
        <taxon>Nimaviridae</taxon>
        <taxon>Whispovirus</taxon>
    </lineage>
</organism>
<sequence length="685" mass="76827">MAGNRTELVLSMISKAISDIDDGMSQSCNHIEEALLMRVNDLKNRQKRAAVTDKGYEINLNYLRKKSTPLLEDVDKKLTYKKRYAALVALNITAHYGYACVALEKILDSIRQVVIDNFNERTKKEDSVITFRPHTLGAIRPPNPSQVILGIEEKLKSSNIPTRLLDSATVTAALEAITNEAEDFRRENSINNAFDMISVEQDLELVSRVVEIKGDTRKKVIREDVSVDCNIGFSSLVSRRPAQHGVDWRPPSSSSDEWSYPFENLWGDNKITIKTLSTILTKIVIPNIELSNFLLYMCNHIRAVIKSVKIILFDGGKNKEYFEEKIISDWCVWVDLYNKLEWFMLAARYVVFLHSKKEMFLGEEEDNRDCSHGLLAAAAESIPPNLLVRDWVQENLFSWPSKNRTETVSTELLLSLGLRTSPGAMHLIFETINLRDYAITNRISTGSATFCTRILLGRALDEEDAGTKMMVAAAEEKVYDKGKRSDDGDSDYFLGILPEENINSSSTRSTESCTTTVTESPFVSNPTYYLKKLWNMETHNANSSAVLKRENAAIASAVLENVGPLMFDSGRGEWACLKLLSCCQAPTLIHKVWVSALKGCDGNSLEVFNGTKSTAEKICEKTKDLDLMKANASLEIIKFMSEAKNIQDSNNASSLDAENALWATSVWKKTTTAILTHLSSFPDQK</sequence>
<dbReference type="EMBL" id="KR820240">
    <property type="protein sequence ID" value="AKS10588.1"/>
    <property type="molecule type" value="Genomic_DNA"/>
</dbReference>
<evidence type="ECO:0000313" key="1">
    <source>
        <dbReference type="EMBL" id="AKS10588.1"/>
    </source>
</evidence>
<accession>A0A0K0VL13</accession>
<proteinExistence type="predicted"/>
<protein>
    <submittedName>
        <fullName evidence="1">Wsv220-like protein</fullName>
    </submittedName>
</protein>